<dbReference type="EMBL" id="JBJYXY010000001">
    <property type="protein sequence ID" value="MFN2976866.1"/>
    <property type="molecule type" value="Genomic_DNA"/>
</dbReference>
<dbReference type="PANTHER" id="PTHR36460:SF1">
    <property type="entry name" value="UPF0132 DOMAIN PROTEIN (AFU_ORTHOLOGUE AFUA_3G10255)"/>
    <property type="match status" value="1"/>
</dbReference>
<feature type="transmembrane region" description="Helical" evidence="5">
    <location>
        <begin position="51"/>
        <end position="75"/>
    </location>
</feature>
<gene>
    <name evidence="6" type="ORF">ACK2TP_13935</name>
</gene>
<evidence type="ECO:0000256" key="3">
    <source>
        <dbReference type="ARBA" id="ARBA00022989"/>
    </source>
</evidence>
<dbReference type="RefSeq" id="WP_263414950.1">
    <property type="nucleotide sequence ID" value="NZ_BAABBH010000001.1"/>
</dbReference>
<sequence length="101" mass="11142">MIFLILEPYKRNPTVRFHAFQSIFLNVAVIVFWGAWGLVSGVLTLVSHGLFVFVALLVNLALSLLFLILWIVLLIRAAQGQKWVLPVVGPLAEKQASTGGL</sequence>
<keyword evidence="4 5" id="KW-0472">Membrane</keyword>
<keyword evidence="2 5" id="KW-0812">Transmembrane</keyword>
<reference evidence="6 7" key="1">
    <citation type="submission" date="2024-12" db="EMBL/GenBank/DDBJ databases">
        <authorList>
            <person name="Lee Y."/>
        </authorList>
    </citation>
    <scope>NUCLEOTIDE SEQUENCE [LARGE SCALE GENOMIC DNA]</scope>
    <source>
        <strain evidence="6 7">03SUJ4</strain>
    </source>
</reference>
<protein>
    <recommendedName>
        <fullName evidence="8">DUF4870 domain-containing protein</fullName>
    </recommendedName>
</protein>
<evidence type="ECO:0000256" key="4">
    <source>
        <dbReference type="ARBA" id="ARBA00023136"/>
    </source>
</evidence>
<dbReference type="Proteomes" id="UP001634747">
    <property type="component" value="Unassembled WGS sequence"/>
</dbReference>
<proteinExistence type="predicted"/>
<name>A0ABW9KM39_9BACT</name>
<dbReference type="PANTHER" id="PTHR36460">
    <property type="entry name" value="UPF0132 DOMAIN PROTEIN (AFU_ORTHOLOGUE AFUA_3G10255)"/>
    <property type="match status" value="1"/>
</dbReference>
<feature type="transmembrane region" description="Helical" evidence="5">
    <location>
        <begin position="20"/>
        <end position="39"/>
    </location>
</feature>
<evidence type="ECO:0000256" key="5">
    <source>
        <dbReference type="SAM" id="Phobius"/>
    </source>
</evidence>
<evidence type="ECO:0000313" key="7">
    <source>
        <dbReference type="Proteomes" id="UP001634747"/>
    </source>
</evidence>
<accession>A0ABW9KM39</accession>
<keyword evidence="3 5" id="KW-1133">Transmembrane helix</keyword>
<comment type="subcellular location">
    <subcellularLocation>
        <location evidence="1">Membrane</location>
        <topology evidence="1">Multi-pass membrane protein</topology>
    </subcellularLocation>
</comment>
<organism evidence="6 7">
    <name type="scientific">Terriglobus aquaticus</name>
    <dbReference type="NCBI Taxonomy" id="940139"/>
    <lineage>
        <taxon>Bacteria</taxon>
        <taxon>Pseudomonadati</taxon>
        <taxon>Acidobacteriota</taxon>
        <taxon>Terriglobia</taxon>
        <taxon>Terriglobales</taxon>
        <taxon>Acidobacteriaceae</taxon>
        <taxon>Terriglobus</taxon>
    </lineage>
</organism>
<evidence type="ECO:0000313" key="6">
    <source>
        <dbReference type="EMBL" id="MFN2976866.1"/>
    </source>
</evidence>
<comment type="caution">
    <text evidence="6">The sequence shown here is derived from an EMBL/GenBank/DDBJ whole genome shotgun (WGS) entry which is preliminary data.</text>
</comment>
<evidence type="ECO:0008006" key="8">
    <source>
        <dbReference type="Google" id="ProtNLM"/>
    </source>
</evidence>
<keyword evidence="7" id="KW-1185">Reference proteome</keyword>
<evidence type="ECO:0000256" key="2">
    <source>
        <dbReference type="ARBA" id="ARBA00022692"/>
    </source>
</evidence>
<evidence type="ECO:0000256" key="1">
    <source>
        <dbReference type="ARBA" id="ARBA00004141"/>
    </source>
</evidence>